<evidence type="ECO:0000256" key="1">
    <source>
        <dbReference type="SAM" id="Phobius"/>
    </source>
</evidence>
<dbReference type="AlphaFoldDB" id="A0A6A8AEJ6"/>
<reference evidence="3 4" key="1">
    <citation type="submission" date="2019-11" db="EMBL/GenBank/DDBJ databases">
        <title>Genome analysis of Rhizobacterium cereale a novel genus and species isolated from maize roots in North Spain.</title>
        <authorList>
            <person name="Menendez E."/>
            <person name="Flores-Felix J.D."/>
            <person name="Ramirez-Bahena M.-H."/>
            <person name="Igual J.M."/>
            <person name="Garcia-Fraile P."/>
            <person name="Peix A."/>
            <person name="Velazquez E."/>
        </authorList>
    </citation>
    <scope>NUCLEOTIDE SEQUENCE [LARGE SCALE GENOMIC DNA]</scope>
    <source>
        <strain evidence="3 4">RZME27</strain>
    </source>
</reference>
<evidence type="ECO:0000313" key="3">
    <source>
        <dbReference type="EMBL" id="MQY48180.1"/>
    </source>
</evidence>
<feature type="transmembrane region" description="Helical" evidence="1">
    <location>
        <begin position="42"/>
        <end position="65"/>
    </location>
</feature>
<feature type="signal peptide" evidence="2">
    <location>
        <begin position="1"/>
        <end position="26"/>
    </location>
</feature>
<dbReference type="RefSeq" id="WP_153356106.1">
    <property type="nucleotide sequence ID" value="NZ_WIXI01000047.1"/>
</dbReference>
<evidence type="ECO:0000313" key="4">
    <source>
        <dbReference type="Proteomes" id="UP000435138"/>
    </source>
</evidence>
<keyword evidence="1" id="KW-0812">Transmembrane</keyword>
<gene>
    <name evidence="3" type="ORF">GAO09_19275</name>
</gene>
<accession>A0A6A8AEJ6</accession>
<keyword evidence="1" id="KW-0472">Membrane</keyword>
<keyword evidence="1" id="KW-1133">Transmembrane helix</keyword>
<organism evidence="3 4">
    <name type="scientific">Endobacterium cereale</name>
    <dbReference type="NCBI Taxonomy" id="2663029"/>
    <lineage>
        <taxon>Bacteria</taxon>
        <taxon>Pseudomonadati</taxon>
        <taxon>Pseudomonadota</taxon>
        <taxon>Alphaproteobacteria</taxon>
        <taxon>Hyphomicrobiales</taxon>
        <taxon>Rhizobiaceae</taxon>
        <taxon>Endobacterium</taxon>
    </lineage>
</organism>
<dbReference type="EMBL" id="WIXI01000047">
    <property type="protein sequence ID" value="MQY48180.1"/>
    <property type="molecule type" value="Genomic_DNA"/>
</dbReference>
<feature type="chain" id="PRO_5025412448" evidence="2">
    <location>
        <begin position="27"/>
        <end position="163"/>
    </location>
</feature>
<sequence>MRPYFTIGLVVVIAAILAFVAYPAFAQDAAPVIAPSSIWFDLWSIVQPVVVLLVSTVGPVLVTWISARLISWLKVSDDAKKAEVEARLREALHQSAMNALKYALAKSGGGPAVIGSTLISEAVRYVEDKNPEALDKLKVSGDGLREIIMSKIPDLPDKTASTG</sequence>
<proteinExistence type="predicted"/>
<protein>
    <submittedName>
        <fullName evidence="3">Uncharacterized protein</fullName>
    </submittedName>
</protein>
<keyword evidence="4" id="KW-1185">Reference proteome</keyword>
<name>A0A6A8AEJ6_9HYPH</name>
<dbReference type="Proteomes" id="UP000435138">
    <property type="component" value="Unassembled WGS sequence"/>
</dbReference>
<evidence type="ECO:0000256" key="2">
    <source>
        <dbReference type="SAM" id="SignalP"/>
    </source>
</evidence>
<comment type="caution">
    <text evidence="3">The sequence shown here is derived from an EMBL/GenBank/DDBJ whole genome shotgun (WGS) entry which is preliminary data.</text>
</comment>
<keyword evidence="2" id="KW-0732">Signal</keyword>